<dbReference type="InterPro" id="IPR053916">
    <property type="entry name" value="DUF6978"/>
</dbReference>
<dbReference type="RefSeq" id="WP_154540063.1">
    <property type="nucleotide sequence ID" value="NZ_VUND01000001.1"/>
</dbReference>
<organism evidence="1 2">
    <name type="scientific">Parafannyhessea umbonata</name>
    <dbReference type="NCBI Taxonomy" id="604330"/>
    <lineage>
        <taxon>Bacteria</taxon>
        <taxon>Bacillati</taxon>
        <taxon>Actinomycetota</taxon>
        <taxon>Coriobacteriia</taxon>
        <taxon>Coriobacteriales</taxon>
        <taxon>Atopobiaceae</taxon>
        <taxon>Parafannyhessea</taxon>
    </lineage>
</organism>
<name>A0A6N7X663_9ACTN</name>
<gene>
    <name evidence="1" type="ORF">FYJ69_03610</name>
</gene>
<sequence length="169" mass="19053">MESLISWSDLDPEVARLLHMPKDVYDGEYNRKWPQPGRGESIELVSVNDRELRFFLDLHEGGRTGSIDLGVVRNRKSTMQHRLSDRPLMRIDYAADASILKHRNPDNQIIVGTHIHLGISNEPKLPWAYPIDSQDVVVADDTNVAALFCAFQDACCITSSLKVEQLLGV</sequence>
<reference evidence="1 2" key="1">
    <citation type="submission" date="2019-08" db="EMBL/GenBank/DDBJ databases">
        <title>In-depth cultivation of the pig gut microbiome towards novel bacterial diversity and tailored functional studies.</title>
        <authorList>
            <person name="Wylensek D."/>
            <person name="Hitch T.C.A."/>
            <person name="Clavel T."/>
        </authorList>
    </citation>
    <scope>NUCLEOTIDE SEQUENCE [LARGE SCALE GENOMIC DNA]</scope>
    <source>
        <strain evidence="1 2">WB01_CNA04</strain>
    </source>
</reference>
<dbReference type="Proteomes" id="UP000434342">
    <property type="component" value="Unassembled WGS sequence"/>
</dbReference>
<dbReference type="Pfam" id="PF22398">
    <property type="entry name" value="DUF6978"/>
    <property type="match status" value="1"/>
</dbReference>
<dbReference type="EMBL" id="VUND01000001">
    <property type="protein sequence ID" value="MST60006.1"/>
    <property type="molecule type" value="Genomic_DNA"/>
</dbReference>
<dbReference type="AlphaFoldDB" id="A0A6N7X663"/>
<evidence type="ECO:0000313" key="2">
    <source>
        <dbReference type="Proteomes" id="UP000434342"/>
    </source>
</evidence>
<accession>A0A6N7X663</accession>
<proteinExistence type="predicted"/>
<evidence type="ECO:0000313" key="1">
    <source>
        <dbReference type="EMBL" id="MST60006.1"/>
    </source>
</evidence>
<protein>
    <submittedName>
        <fullName evidence="1">Uncharacterized protein</fullName>
    </submittedName>
</protein>
<comment type="caution">
    <text evidence="1">The sequence shown here is derived from an EMBL/GenBank/DDBJ whole genome shotgun (WGS) entry which is preliminary data.</text>
</comment>